<evidence type="ECO:0000313" key="3">
    <source>
        <dbReference type="Proteomes" id="UP000050823"/>
    </source>
</evidence>
<feature type="transmembrane region" description="Helical" evidence="1">
    <location>
        <begin position="154"/>
        <end position="177"/>
    </location>
</feature>
<organism evidence="2 3">
    <name type="scientific">Latilactobacillus graminis DSM 20719</name>
    <dbReference type="NCBI Taxonomy" id="1423752"/>
    <lineage>
        <taxon>Bacteria</taxon>
        <taxon>Bacillati</taxon>
        <taxon>Bacillota</taxon>
        <taxon>Bacilli</taxon>
        <taxon>Lactobacillales</taxon>
        <taxon>Lactobacillaceae</taxon>
        <taxon>Latilactobacillus</taxon>
    </lineage>
</organism>
<keyword evidence="1" id="KW-0812">Transmembrane</keyword>
<keyword evidence="1" id="KW-0472">Membrane</keyword>
<sequence>MGMFRKNEWHFDWSELMTGVIFLIVAYCLFKQPGKTLSGLVIVIAIAAIIRGISKISAYSRLRQETGMRATLMLVDAIVDVILGILFILNVPAGVAALGYIFAFWFLFDSIIALLNVSHLKQFNTGLYILSMILNILGVIVGLLLLMAPVVAAVTIATLVGFYFAFFGINAIIIAFARRL</sequence>
<feature type="transmembrane region" description="Helical" evidence="1">
    <location>
        <begin position="66"/>
        <end position="89"/>
    </location>
</feature>
<dbReference type="InterPro" id="IPR005325">
    <property type="entry name" value="DUF308_memb"/>
</dbReference>
<evidence type="ECO:0000256" key="1">
    <source>
        <dbReference type="SAM" id="Phobius"/>
    </source>
</evidence>
<feature type="transmembrane region" description="Helical" evidence="1">
    <location>
        <begin position="95"/>
        <end position="115"/>
    </location>
</feature>
<dbReference type="PANTHER" id="PTHR34989:SF1">
    <property type="entry name" value="PROTEIN HDED"/>
    <property type="match status" value="1"/>
</dbReference>
<dbReference type="Pfam" id="PF03729">
    <property type="entry name" value="DUF308"/>
    <property type="match status" value="2"/>
</dbReference>
<feature type="transmembrane region" description="Helical" evidence="1">
    <location>
        <begin position="127"/>
        <end position="148"/>
    </location>
</feature>
<comment type="caution">
    <text evidence="2">The sequence shown here is derived from an EMBL/GenBank/DDBJ whole genome shotgun (WGS) entry which is preliminary data.</text>
</comment>
<proteinExistence type="predicted"/>
<evidence type="ECO:0000313" key="2">
    <source>
        <dbReference type="EMBL" id="KRM20695.1"/>
    </source>
</evidence>
<protein>
    <submittedName>
        <fullName evidence="2">Membrane protein</fullName>
    </submittedName>
</protein>
<accession>A0AA89HZF3</accession>
<dbReference type="GO" id="GO:0005886">
    <property type="term" value="C:plasma membrane"/>
    <property type="evidence" value="ECO:0007669"/>
    <property type="project" value="TreeGrafter"/>
</dbReference>
<dbReference type="EMBL" id="AYZB01000066">
    <property type="protein sequence ID" value="KRM20695.1"/>
    <property type="molecule type" value="Genomic_DNA"/>
</dbReference>
<dbReference type="Proteomes" id="UP000050823">
    <property type="component" value="Unassembled WGS sequence"/>
</dbReference>
<dbReference type="AlphaFoldDB" id="A0AA89HZF3"/>
<reference evidence="2 3" key="1">
    <citation type="journal article" date="2015" name="Genome Announc.">
        <title>Expanding the biotechnology potential of lactobacilli through comparative genomics of 213 strains and associated genera.</title>
        <authorList>
            <person name="Sun Z."/>
            <person name="Harris H.M."/>
            <person name="McCann A."/>
            <person name="Guo C."/>
            <person name="Argimon S."/>
            <person name="Zhang W."/>
            <person name="Yang X."/>
            <person name="Jeffery I.B."/>
            <person name="Cooney J.C."/>
            <person name="Kagawa T.F."/>
            <person name="Liu W."/>
            <person name="Song Y."/>
            <person name="Salvetti E."/>
            <person name="Wrobel A."/>
            <person name="Rasinkangas P."/>
            <person name="Parkhill J."/>
            <person name="Rea M.C."/>
            <person name="O'Sullivan O."/>
            <person name="Ritari J."/>
            <person name="Douillard F.P."/>
            <person name="Paul Ross R."/>
            <person name="Yang R."/>
            <person name="Briner A.E."/>
            <person name="Felis G.E."/>
            <person name="de Vos W.M."/>
            <person name="Barrangou R."/>
            <person name="Klaenhammer T.R."/>
            <person name="Caufield P.W."/>
            <person name="Cui Y."/>
            <person name="Zhang H."/>
            <person name="O'Toole P.W."/>
        </authorList>
    </citation>
    <scope>NUCLEOTIDE SEQUENCE [LARGE SCALE GENOMIC DNA]</scope>
    <source>
        <strain evidence="2 3">DSM 20719</strain>
    </source>
</reference>
<dbReference type="InterPro" id="IPR052712">
    <property type="entry name" value="Acid_resist_chaperone_HdeD"/>
</dbReference>
<dbReference type="PANTHER" id="PTHR34989">
    <property type="entry name" value="PROTEIN HDED"/>
    <property type="match status" value="1"/>
</dbReference>
<keyword evidence="1" id="KW-1133">Transmembrane helix</keyword>
<feature type="transmembrane region" description="Helical" evidence="1">
    <location>
        <begin position="36"/>
        <end position="54"/>
    </location>
</feature>
<feature type="transmembrane region" description="Helical" evidence="1">
    <location>
        <begin position="12"/>
        <end position="30"/>
    </location>
</feature>
<name>A0AA89HZF3_9LACO</name>
<gene>
    <name evidence="2" type="ORF">FC90_GL000058</name>
</gene>